<evidence type="ECO:0000313" key="2">
    <source>
        <dbReference type="Proteomes" id="UP001187192"/>
    </source>
</evidence>
<dbReference type="EMBL" id="BTGU01000054">
    <property type="protein sequence ID" value="GMN55031.1"/>
    <property type="molecule type" value="Genomic_DNA"/>
</dbReference>
<evidence type="ECO:0000313" key="1">
    <source>
        <dbReference type="EMBL" id="GMN55031.1"/>
    </source>
</evidence>
<protein>
    <submittedName>
        <fullName evidence="1">Uncharacterized protein</fullName>
    </submittedName>
</protein>
<accession>A0AA88DFV0</accession>
<sequence length="60" mass="7118">MERTSDIDNIVRHVNVDGADFIEEEIDDTLEEYVDDEVPEDDQWNYDNDEPVELMIEDND</sequence>
<keyword evidence="2" id="KW-1185">Reference proteome</keyword>
<dbReference type="Proteomes" id="UP001187192">
    <property type="component" value="Unassembled WGS sequence"/>
</dbReference>
<reference evidence="1" key="1">
    <citation type="submission" date="2023-07" db="EMBL/GenBank/DDBJ databases">
        <title>draft genome sequence of fig (Ficus carica).</title>
        <authorList>
            <person name="Takahashi T."/>
            <person name="Nishimura K."/>
        </authorList>
    </citation>
    <scope>NUCLEOTIDE SEQUENCE</scope>
</reference>
<name>A0AA88DFV0_FICCA</name>
<dbReference type="AlphaFoldDB" id="A0AA88DFV0"/>
<comment type="caution">
    <text evidence="1">The sequence shown here is derived from an EMBL/GenBank/DDBJ whole genome shotgun (WGS) entry which is preliminary data.</text>
</comment>
<organism evidence="1 2">
    <name type="scientific">Ficus carica</name>
    <name type="common">Common fig</name>
    <dbReference type="NCBI Taxonomy" id="3494"/>
    <lineage>
        <taxon>Eukaryota</taxon>
        <taxon>Viridiplantae</taxon>
        <taxon>Streptophyta</taxon>
        <taxon>Embryophyta</taxon>
        <taxon>Tracheophyta</taxon>
        <taxon>Spermatophyta</taxon>
        <taxon>Magnoliopsida</taxon>
        <taxon>eudicotyledons</taxon>
        <taxon>Gunneridae</taxon>
        <taxon>Pentapetalae</taxon>
        <taxon>rosids</taxon>
        <taxon>fabids</taxon>
        <taxon>Rosales</taxon>
        <taxon>Moraceae</taxon>
        <taxon>Ficeae</taxon>
        <taxon>Ficus</taxon>
    </lineage>
</organism>
<dbReference type="Gramene" id="FCD_00016673-RA">
    <property type="protein sequence ID" value="FCD_00016673-RA:cds"/>
    <property type="gene ID" value="FCD_00016673"/>
</dbReference>
<gene>
    <name evidence="1" type="ORF">TIFTF001_024157</name>
</gene>
<proteinExistence type="predicted"/>